<evidence type="ECO:0000256" key="6">
    <source>
        <dbReference type="ARBA" id="ARBA00023237"/>
    </source>
</evidence>
<dbReference type="SUPFAM" id="SSF56935">
    <property type="entry name" value="Porins"/>
    <property type="match status" value="1"/>
</dbReference>
<feature type="domain" description="TonB-dependent receptor plug" evidence="9">
    <location>
        <begin position="183"/>
        <end position="279"/>
    </location>
</feature>
<proteinExistence type="inferred from homology"/>
<evidence type="ECO:0000259" key="9">
    <source>
        <dbReference type="Pfam" id="PF07715"/>
    </source>
</evidence>
<evidence type="ECO:0000313" key="10">
    <source>
        <dbReference type="EMBL" id="WKN36901.1"/>
    </source>
</evidence>
<keyword evidence="6 7" id="KW-0998">Cell outer membrane</keyword>
<dbReference type="InterPro" id="IPR036942">
    <property type="entry name" value="Beta-barrel_TonB_sf"/>
</dbReference>
<evidence type="ECO:0000256" key="7">
    <source>
        <dbReference type="PROSITE-ProRule" id="PRU01360"/>
    </source>
</evidence>
<dbReference type="PROSITE" id="PS52016">
    <property type="entry name" value="TONB_DEPENDENT_REC_3"/>
    <property type="match status" value="1"/>
</dbReference>
<accession>A0AA49GRA5</accession>
<dbReference type="Pfam" id="PF13715">
    <property type="entry name" value="CarbopepD_reg_2"/>
    <property type="match status" value="1"/>
</dbReference>
<name>A0AA49GRA5_9BACT</name>
<dbReference type="InterPro" id="IPR023997">
    <property type="entry name" value="TonB-dep_OMP_SusC/RagA_CS"/>
</dbReference>
<evidence type="ECO:0000256" key="2">
    <source>
        <dbReference type="ARBA" id="ARBA00022448"/>
    </source>
</evidence>
<dbReference type="NCBIfam" id="TIGR04056">
    <property type="entry name" value="OMP_RagA_SusC"/>
    <property type="match status" value="1"/>
</dbReference>
<gene>
    <name evidence="10" type="ORF">K4G66_31535</name>
</gene>
<evidence type="ECO:0000256" key="5">
    <source>
        <dbReference type="ARBA" id="ARBA00023136"/>
    </source>
</evidence>
<dbReference type="Gene3D" id="2.170.130.10">
    <property type="entry name" value="TonB-dependent receptor, plug domain"/>
    <property type="match status" value="1"/>
</dbReference>
<keyword evidence="10" id="KW-0675">Receptor</keyword>
<keyword evidence="2 7" id="KW-0813">Transport</keyword>
<dbReference type="InterPro" id="IPR012910">
    <property type="entry name" value="Plug_dom"/>
</dbReference>
<dbReference type="Gene3D" id="2.40.170.20">
    <property type="entry name" value="TonB-dependent receptor, beta-barrel domain"/>
    <property type="match status" value="1"/>
</dbReference>
<evidence type="ECO:0000256" key="4">
    <source>
        <dbReference type="ARBA" id="ARBA00022692"/>
    </source>
</evidence>
<dbReference type="FunFam" id="2.170.130.10:FF:000008">
    <property type="entry name" value="SusC/RagA family TonB-linked outer membrane protein"/>
    <property type="match status" value="1"/>
</dbReference>
<comment type="subcellular location">
    <subcellularLocation>
        <location evidence="1 7">Cell outer membrane</location>
        <topology evidence="1 7">Multi-pass membrane protein</topology>
    </subcellularLocation>
</comment>
<dbReference type="Gene3D" id="2.60.40.1120">
    <property type="entry name" value="Carboxypeptidase-like, regulatory domain"/>
    <property type="match status" value="1"/>
</dbReference>
<evidence type="ECO:0000256" key="8">
    <source>
        <dbReference type="SAM" id="MobiDB-lite"/>
    </source>
</evidence>
<dbReference type="InterPro" id="IPR037066">
    <property type="entry name" value="Plug_dom_sf"/>
</dbReference>
<dbReference type="Pfam" id="PF07715">
    <property type="entry name" value="Plug"/>
    <property type="match status" value="1"/>
</dbReference>
<keyword evidence="4 7" id="KW-0812">Transmembrane</keyword>
<dbReference type="GO" id="GO:0009279">
    <property type="term" value="C:cell outer membrane"/>
    <property type="evidence" value="ECO:0007669"/>
    <property type="project" value="UniProtKB-SubCell"/>
</dbReference>
<reference evidence="10" key="2">
    <citation type="journal article" date="2024" name="Antonie Van Leeuwenhoek">
        <title>Roseihalotalea indica gen. nov., sp. nov., a halophilic Bacteroidetes from mesopelagic Southwest Indian Ocean with higher carbohydrate metabolic potential.</title>
        <authorList>
            <person name="Chen B."/>
            <person name="Zhang M."/>
            <person name="Lin D."/>
            <person name="Ye J."/>
            <person name="Tang K."/>
        </authorList>
    </citation>
    <scope>NUCLEOTIDE SEQUENCE</scope>
    <source>
        <strain evidence="10">TK19036</strain>
    </source>
</reference>
<dbReference type="InterPro" id="IPR023996">
    <property type="entry name" value="TonB-dep_OMP_SusC/RagA"/>
</dbReference>
<feature type="compositionally biased region" description="Polar residues" evidence="8">
    <location>
        <begin position="44"/>
        <end position="57"/>
    </location>
</feature>
<dbReference type="AlphaFoldDB" id="A0AA49GRA5"/>
<comment type="similarity">
    <text evidence="7">Belongs to the TonB-dependent receptor family.</text>
</comment>
<reference evidence="10" key="1">
    <citation type="journal article" date="2023" name="Comput. Struct. Biotechnol. J.">
        <title>Discovery of a novel marine Bacteroidetes with a rich repertoire of carbohydrate-active enzymes.</title>
        <authorList>
            <person name="Chen B."/>
            <person name="Liu G."/>
            <person name="Chen Q."/>
            <person name="Wang H."/>
            <person name="Liu L."/>
            <person name="Tang K."/>
        </authorList>
    </citation>
    <scope>NUCLEOTIDE SEQUENCE</scope>
    <source>
        <strain evidence="10">TK19036</strain>
    </source>
</reference>
<dbReference type="NCBIfam" id="TIGR04057">
    <property type="entry name" value="SusC_RagA_signa"/>
    <property type="match status" value="1"/>
</dbReference>
<dbReference type="InterPro" id="IPR039426">
    <property type="entry name" value="TonB-dep_rcpt-like"/>
</dbReference>
<sequence>MQHALSMTRALVLLVLFSSLSYHGWGQTLASSVNDGPPLPPPSTASQADESVQSPTKESLFENKRPVASLQLESAVDKSISGKVTDGENAEGLPGVNILVKGTTNGTITGVDGSYSITMADDAETLVFSSIGYVTQEIAIGGRSIIDVTMSPDVQSLEEVVVVGYGTQQKSHLTGAVGSVKMDRELQSRPMVEFGQAMYGKVPGVQVINSNGRPGTSSSIQIRGINSISANSSPLIVIDGVPLPNYDLNLINPSDIESIEVLKDASSAAIYGSRGANGVVLVTTKSGQSGKAKFTINYSYGVQEEIDRIEVMNAAEYAQASIDAAQNGWIDTGGDPNAPNTLEARGHYKYMWPEELENPETLTDTDWQDVVFRVAPLQKIDLNVAGGNDNMTYMLSGGYVKQRGIVVNSDYEKYSFNFKTSAKVNDWFRLGGMLNVVYDHEDEPYNRIVEWAVQYPSIYPVYGKNDYLGDPTTTPGFENYDAILFRAKNGHPLYRITDDIQHRRFNSLGNIYGQVDLLPGLIFKSTLNYFYRRIDDTDYQAIDHNMGPNYITEGAMIVGQDRTINYNLQNLLTYDRSFGGHQFSALLGYEYYKEDFYGANAQRRGYNNDVIHYLSGGQNVFQATDNATERVLMSYFSRLTYNYEGKYLLSASIRRDGSSRFGPNNKWGLFPSLSLGWIISDEAFMSGLEQISNLKLRASYGFTGNDQFADYRWIGAMSQGRFALGNNLGATYYPSGFTNPDLEWERTQQLNLGLDIGVLNNRVMLESDYYVSRSDGLLLDVPVPSVTGFTNVFKNIGELENKGLELNLTSYNLTGNLKWSTQLNYSRNRNKVVALGEDDAPMIYSPGFGMESINKVGEPVFNFYGYQYDGVYMNQAEIDADPAHYESATPGDGRYADINGDGVLNSDDRTVIGNFAPDFTWGMTNNFSYKGFDLSFLFQGVQGNEVYDNNIHRSMLYHEGRNYYKEVVNRWRSEEEPGDGYHYKLTVDLDGLEKTASSYWIVDGSYFRLKSLTFGYTFSPNLLERIKLGSLRVYFNGLNLFTSKNAPIFDPENYNGNATESWRRGVTHSPYPTAKVYSLGINVGF</sequence>
<dbReference type="InterPro" id="IPR008969">
    <property type="entry name" value="CarboxyPept-like_regulatory"/>
</dbReference>
<evidence type="ECO:0000256" key="3">
    <source>
        <dbReference type="ARBA" id="ARBA00022452"/>
    </source>
</evidence>
<dbReference type="SUPFAM" id="SSF49464">
    <property type="entry name" value="Carboxypeptidase regulatory domain-like"/>
    <property type="match status" value="1"/>
</dbReference>
<keyword evidence="3 7" id="KW-1134">Transmembrane beta strand</keyword>
<organism evidence="10">
    <name type="scientific">Roseihalotalea indica</name>
    <dbReference type="NCBI Taxonomy" id="2867963"/>
    <lineage>
        <taxon>Bacteria</taxon>
        <taxon>Pseudomonadati</taxon>
        <taxon>Bacteroidota</taxon>
        <taxon>Cytophagia</taxon>
        <taxon>Cytophagales</taxon>
        <taxon>Catalimonadaceae</taxon>
        <taxon>Roseihalotalea</taxon>
    </lineage>
</organism>
<dbReference type="EMBL" id="CP120682">
    <property type="protein sequence ID" value="WKN36901.1"/>
    <property type="molecule type" value="Genomic_DNA"/>
</dbReference>
<feature type="region of interest" description="Disordered" evidence="8">
    <location>
        <begin position="33"/>
        <end position="60"/>
    </location>
</feature>
<evidence type="ECO:0000256" key="1">
    <source>
        <dbReference type="ARBA" id="ARBA00004571"/>
    </source>
</evidence>
<keyword evidence="5 7" id="KW-0472">Membrane</keyword>
<protein>
    <submittedName>
        <fullName evidence="10">TonB-dependent receptor</fullName>
    </submittedName>
</protein>